<dbReference type="EMBL" id="CP001111">
    <property type="protein sequence ID" value="ACF50081.1"/>
    <property type="molecule type" value="Genomic_DNA"/>
</dbReference>
<dbReference type="CDD" id="cd09176">
    <property type="entry name" value="PLDc_unchar6"/>
    <property type="match status" value="1"/>
</dbReference>
<dbReference type="STRING" id="391008.Smal_0376"/>
<evidence type="ECO:0000256" key="1">
    <source>
        <dbReference type="SAM" id="Coils"/>
    </source>
</evidence>
<evidence type="ECO:0008006" key="4">
    <source>
        <dbReference type="Google" id="ProtNLM"/>
    </source>
</evidence>
<feature type="coiled-coil region" evidence="1">
    <location>
        <begin position="378"/>
        <end position="405"/>
    </location>
</feature>
<dbReference type="AlphaFoldDB" id="B4SHN8"/>
<dbReference type="eggNOG" id="ENOG502Z9PB">
    <property type="taxonomic scope" value="Bacteria"/>
</dbReference>
<dbReference type="Gene3D" id="3.30.870.10">
    <property type="entry name" value="Endonuclease Chain A"/>
    <property type="match status" value="1"/>
</dbReference>
<dbReference type="InterPro" id="IPR059166">
    <property type="entry name" value="PLD-like_cat"/>
</dbReference>
<evidence type="ECO:0000313" key="2">
    <source>
        <dbReference type="EMBL" id="ACF50081.1"/>
    </source>
</evidence>
<gene>
    <name evidence="2" type="ordered locus">Smal_0376</name>
</gene>
<accession>B4SHN8</accession>
<protein>
    <recommendedName>
        <fullName evidence="4">PLD phosphodiesterase domain-containing protein</fullName>
    </recommendedName>
</protein>
<dbReference type="OrthoDB" id="369674at2"/>
<sequence>MIHPSARSTLTEALQPPSGYRFDAGVATTYSLSLGALLGLPAHFALLGDHDNSAEEDPLRLVEGLRRASRRLAVFCERGRMEAPPAGNALAVLAEGMVHEVCAPHGGAFHPKIWALRYVAIDAAAEPATVVRLLVLTRNLTWDRCWDVSLRLDGVPGKAKEASNKPLADFLRWLPLNTEGASPDLERQAMIVSLAKDIERADWEKPPGFTQLAFHVLGTAKRAVPWSPLEGGGKAQDVLIVSPFVRAGALQTLREHCNGDFMLVSRADELDRLPAGACLADDSAYVLKPDTLLSEGEEAGQADTLQGLHAKVAVFQRGQRVHVAVGSANYTNAVVQNGSNVEVVAELSGPVSRIPAPRQWLDEHLQPLLDTYTPGGGEDAEGAERRQLQDQLEAIRRQIAAAAWTLHCETHPVSGWNLALSCPGLPLDGATLHAWPLAVVSERARPVQAGQVDLGTFAGHEVSSLVGFQVTPNSTRAEELAVPPLRFALEVSLEGAPDDRADALVAQLLGNRAAFLRYLALLLDDPQAAGCGARNRSEGSGGGSRDASGLMANYPLFEQLLRIYSREPERLEAIDRMVKRLKDKQFDGQPCLPDDFLALWEVVGNAIGKEAA</sequence>
<keyword evidence="1" id="KW-0175">Coiled coil</keyword>
<reference evidence="2 3" key="1">
    <citation type="submission" date="2008-06" db="EMBL/GenBank/DDBJ databases">
        <title>Complete sequence of Stenotrophomonas maltophilia R551-3.</title>
        <authorList>
            <consortium name="US DOE Joint Genome Institute"/>
            <person name="Lucas S."/>
            <person name="Copeland A."/>
            <person name="Lapidus A."/>
            <person name="Glavina del Rio T."/>
            <person name="Dalin E."/>
            <person name="Tice H."/>
            <person name="Pitluck S."/>
            <person name="Chain P."/>
            <person name="Malfatti S."/>
            <person name="Shin M."/>
            <person name="Vergez L."/>
            <person name="Lang D."/>
            <person name="Schmutz J."/>
            <person name="Larimer F."/>
            <person name="Land M."/>
            <person name="Hauser L."/>
            <person name="Kyrpides N."/>
            <person name="Mikhailova N."/>
            <person name="Taghavi S."/>
            <person name="Monchy S."/>
            <person name="Newman L."/>
            <person name="Vangronsveld J."/>
            <person name="van der Lelie D."/>
            <person name="Richardson P."/>
        </authorList>
    </citation>
    <scope>NUCLEOTIDE SEQUENCE [LARGE SCALE GENOMIC DNA]</scope>
    <source>
        <strain evidence="2 3">R551-3</strain>
    </source>
</reference>
<proteinExistence type="predicted"/>
<dbReference type="HOGENOM" id="CLU_031612_0_0_6"/>
<dbReference type="Proteomes" id="UP000001867">
    <property type="component" value="Chromosome"/>
</dbReference>
<organism evidence="2 3">
    <name type="scientific">Stenotrophomonas maltophilia (strain R551-3)</name>
    <dbReference type="NCBI Taxonomy" id="391008"/>
    <lineage>
        <taxon>Bacteria</taxon>
        <taxon>Pseudomonadati</taxon>
        <taxon>Pseudomonadota</taxon>
        <taxon>Gammaproteobacteria</taxon>
        <taxon>Lysobacterales</taxon>
        <taxon>Lysobacteraceae</taxon>
        <taxon>Stenotrophomonas</taxon>
        <taxon>Stenotrophomonas maltophilia group</taxon>
    </lineage>
</organism>
<name>B4SHN8_STRM5</name>
<evidence type="ECO:0000313" key="3">
    <source>
        <dbReference type="Proteomes" id="UP000001867"/>
    </source>
</evidence>
<dbReference type="KEGG" id="smt:Smal_0376"/>